<dbReference type="eggNOG" id="ENOG50333I1">
    <property type="taxonomic scope" value="Bacteria"/>
</dbReference>
<reference evidence="2 3" key="1">
    <citation type="journal article" date="2012" name="J. Bacteriol.">
        <title>Complete Genome Sequence of Mycobacterium vaccae Type Strain ATCC 25954.</title>
        <authorList>
            <person name="Ho Y.S."/>
            <person name="Adroub S.A."/>
            <person name="Abadi M."/>
            <person name="Al Alwan B."/>
            <person name="Alkhateeb R."/>
            <person name="Gao G."/>
            <person name="Ragab A."/>
            <person name="Ali S."/>
            <person name="van Soolingen D."/>
            <person name="Bitter W."/>
            <person name="Pain A."/>
            <person name="Abdallah A.M."/>
        </authorList>
    </citation>
    <scope>NUCLEOTIDE SEQUENCE [LARGE SCALE GENOMIC DNA]</scope>
    <source>
        <strain evidence="2 3">ATCC 25954</strain>
    </source>
</reference>
<dbReference type="Pfam" id="PF14230">
    <property type="entry name" value="DUF4333"/>
    <property type="match status" value="1"/>
</dbReference>
<accession>K0UK60</accession>
<dbReference type="HOGENOM" id="CLU_1141566_0_0_11"/>
<evidence type="ECO:0000313" key="2">
    <source>
        <dbReference type="EMBL" id="EJZ07226.1"/>
    </source>
</evidence>
<gene>
    <name evidence="2" type="ORF">MVAC_19443</name>
</gene>
<sequence length="214" mass="22557">MAAEALQSDITARFAEAGEHPQSVTCKDPLVGEVGQIARCEVTMSETNSFEPIVTVVAVNGTAIDYELVPALSTEQLERAVARLSGENGGPPVDGVDCETGLLGHLGEVTRCAVTTGGTTLRRTAEVTGVDGLTMNFDLVPMLTKVEVETSLLDELARHLTRRPETALCTGDLEGRPGNTVDCAVTDGPERAAFILTVTAVDGDHIDYSYAPRG</sequence>
<evidence type="ECO:0000313" key="3">
    <source>
        <dbReference type="Proteomes" id="UP000006072"/>
    </source>
</evidence>
<dbReference type="Proteomes" id="UP000006072">
    <property type="component" value="Unassembled WGS sequence"/>
</dbReference>
<dbReference type="AlphaFoldDB" id="K0UK60"/>
<proteinExistence type="predicted"/>
<evidence type="ECO:0000259" key="1">
    <source>
        <dbReference type="Pfam" id="PF14230"/>
    </source>
</evidence>
<name>K0UK60_MYCVA</name>
<dbReference type="InterPro" id="IPR025637">
    <property type="entry name" value="DUF4333"/>
</dbReference>
<feature type="domain" description="DUF4333" evidence="1">
    <location>
        <begin position="70"/>
        <end position="132"/>
    </location>
</feature>
<keyword evidence="3" id="KW-1185">Reference proteome</keyword>
<protein>
    <recommendedName>
        <fullName evidence="1">DUF4333 domain-containing protein</fullName>
    </recommendedName>
</protein>
<comment type="caution">
    <text evidence="2">The sequence shown here is derived from an EMBL/GenBank/DDBJ whole genome shotgun (WGS) entry which is preliminary data.</text>
</comment>
<dbReference type="EMBL" id="ALQA01000046">
    <property type="protein sequence ID" value="EJZ07226.1"/>
    <property type="molecule type" value="Genomic_DNA"/>
</dbReference>
<organism evidence="2 3">
    <name type="scientific">Mycolicibacterium vaccae ATCC 25954</name>
    <dbReference type="NCBI Taxonomy" id="1194972"/>
    <lineage>
        <taxon>Bacteria</taxon>
        <taxon>Bacillati</taxon>
        <taxon>Actinomycetota</taxon>
        <taxon>Actinomycetes</taxon>
        <taxon>Mycobacteriales</taxon>
        <taxon>Mycobacteriaceae</taxon>
        <taxon>Mycolicibacterium</taxon>
    </lineage>
</organism>
<dbReference type="PATRIC" id="fig|1194972.3.peg.3871"/>